<proteinExistence type="predicted"/>
<dbReference type="EMBL" id="JEMA01000372">
    <property type="protein sequence ID" value="KYF70853.1"/>
    <property type="molecule type" value="Genomic_DNA"/>
</dbReference>
<reference evidence="1 2" key="1">
    <citation type="submission" date="2014-02" db="EMBL/GenBank/DDBJ databases">
        <title>The small core and large imbalanced accessory genome model reveals a collaborative survival strategy of Sorangium cellulosum strains in nature.</title>
        <authorList>
            <person name="Han K."/>
            <person name="Peng R."/>
            <person name="Blom J."/>
            <person name="Li Y.-Z."/>
        </authorList>
    </citation>
    <scope>NUCLEOTIDE SEQUENCE [LARGE SCALE GENOMIC DNA]</scope>
    <source>
        <strain evidence="1 2">So0008-312</strain>
    </source>
</reference>
<organism evidence="1 2">
    <name type="scientific">Sorangium cellulosum</name>
    <name type="common">Polyangium cellulosum</name>
    <dbReference type="NCBI Taxonomy" id="56"/>
    <lineage>
        <taxon>Bacteria</taxon>
        <taxon>Pseudomonadati</taxon>
        <taxon>Myxococcota</taxon>
        <taxon>Polyangia</taxon>
        <taxon>Polyangiales</taxon>
        <taxon>Polyangiaceae</taxon>
        <taxon>Sorangium</taxon>
    </lineage>
</organism>
<comment type="caution">
    <text evidence="1">The sequence shown here is derived from an EMBL/GenBank/DDBJ whole genome shotgun (WGS) entry which is preliminary data.</text>
</comment>
<evidence type="ECO:0000313" key="1">
    <source>
        <dbReference type="EMBL" id="KYF70853.1"/>
    </source>
</evidence>
<sequence length="194" mass="21440">MTTWVTDLRHLPCVDEPGVPAAAARRAEFVRELVEAATARRVDRSWCSAVRCIARSGRKSCGARIQVGQAEAGRVEWSCATCGEAGVITGFEGTEHDLSGHRLRKKKVRVWGFDDESRELLRAATTHIPALRAVLARARPVDSVPGLLVVDGTVDEFDEMYTLVEHLTDATRSRRRRELLDELRAGLCTAIDGF</sequence>
<name>A0A150QS88_SORCE</name>
<gene>
    <name evidence="1" type="ORF">BE15_30575</name>
</gene>
<dbReference type="Proteomes" id="UP000075260">
    <property type="component" value="Unassembled WGS sequence"/>
</dbReference>
<evidence type="ECO:0000313" key="2">
    <source>
        <dbReference type="Proteomes" id="UP000075260"/>
    </source>
</evidence>
<dbReference type="AlphaFoldDB" id="A0A150QS88"/>
<dbReference type="RefSeq" id="WP_061607397.1">
    <property type="nucleotide sequence ID" value="NZ_JEMA01000372.1"/>
</dbReference>
<accession>A0A150QS88</accession>
<protein>
    <submittedName>
        <fullName evidence="1">Uncharacterized protein</fullName>
    </submittedName>
</protein>